<feature type="coiled-coil region" evidence="1">
    <location>
        <begin position="340"/>
        <end position="367"/>
    </location>
</feature>
<dbReference type="AlphaFoldDB" id="X6LNR3"/>
<evidence type="ECO:0000313" key="3">
    <source>
        <dbReference type="EMBL" id="ETO02782.1"/>
    </source>
</evidence>
<dbReference type="Proteomes" id="UP000023152">
    <property type="component" value="Unassembled WGS sequence"/>
</dbReference>
<feature type="region of interest" description="Disordered" evidence="2">
    <location>
        <begin position="1"/>
        <end position="21"/>
    </location>
</feature>
<dbReference type="EMBL" id="ASPP01034916">
    <property type="protein sequence ID" value="ETO02782.1"/>
    <property type="molecule type" value="Genomic_DNA"/>
</dbReference>
<accession>X6LNR3</accession>
<evidence type="ECO:0000313" key="4">
    <source>
        <dbReference type="Proteomes" id="UP000023152"/>
    </source>
</evidence>
<keyword evidence="4" id="KW-1185">Reference proteome</keyword>
<feature type="coiled-coil region" evidence="1">
    <location>
        <begin position="127"/>
        <end position="161"/>
    </location>
</feature>
<protein>
    <submittedName>
        <fullName evidence="3">Viral A-type inclusion protein</fullName>
    </submittedName>
</protein>
<reference evidence="3 4" key="1">
    <citation type="journal article" date="2013" name="Curr. Biol.">
        <title>The Genome of the Foraminiferan Reticulomyxa filosa.</title>
        <authorList>
            <person name="Glockner G."/>
            <person name="Hulsmann N."/>
            <person name="Schleicher M."/>
            <person name="Noegel A.A."/>
            <person name="Eichinger L."/>
            <person name="Gallinger C."/>
            <person name="Pawlowski J."/>
            <person name="Sierra R."/>
            <person name="Euteneuer U."/>
            <person name="Pillet L."/>
            <person name="Moustafa A."/>
            <person name="Platzer M."/>
            <person name="Groth M."/>
            <person name="Szafranski K."/>
            <person name="Schliwa M."/>
        </authorList>
    </citation>
    <scope>NUCLEOTIDE SEQUENCE [LARGE SCALE GENOMIC DNA]</scope>
</reference>
<name>X6LNR3_RETFI</name>
<evidence type="ECO:0000256" key="2">
    <source>
        <dbReference type="SAM" id="MobiDB-lite"/>
    </source>
</evidence>
<organism evidence="3 4">
    <name type="scientific">Reticulomyxa filosa</name>
    <dbReference type="NCBI Taxonomy" id="46433"/>
    <lineage>
        <taxon>Eukaryota</taxon>
        <taxon>Sar</taxon>
        <taxon>Rhizaria</taxon>
        <taxon>Retaria</taxon>
        <taxon>Foraminifera</taxon>
        <taxon>Monothalamids</taxon>
        <taxon>Reticulomyxidae</taxon>
        <taxon>Reticulomyxa</taxon>
    </lineage>
</organism>
<sequence>MMTDDDDIEKDDDIERDNDDYDVERDKTNTWNAFNKLRNIVSENKDIEDAPKILEEIQKDWDTFDVLIRKCTIVIDKLECSWSSSSKEKERGKKHEKLKNDFSKVKKNTLEWKSRFAKELSVNKTRIDQAHMETRNLQVNVRKLREQIEEEQKNGAEKKKIHRKTKTILDAIIRWGVQMKELINPMSQWSDIIDEIDPLRNEWKNLASSCAELRAEVKSEIEESKQRRLHGLRTFITKWTRHIEMILRDTIRACRKKKINLKYLYGNRSKGTLFELYFFFLNNFCFFVVCTDRWTTIPNEYEMLQDLAKFFENQSLFKEGPKSIDRNVWELRKEKIMSEVNTLKNMATNCNNDINRIKQKYEDVELQHELEILFPDYTNQQIFDDFLTHSNNVMKDCEDLSQHIASIWELCLTGKTVKQ</sequence>
<proteinExistence type="predicted"/>
<gene>
    <name evidence="3" type="ORF">RFI_34631</name>
</gene>
<keyword evidence="1" id="KW-0175">Coiled coil</keyword>
<comment type="caution">
    <text evidence="3">The sequence shown here is derived from an EMBL/GenBank/DDBJ whole genome shotgun (WGS) entry which is preliminary data.</text>
</comment>
<evidence type="ECO:0000256" key="1">
    <source>
        <dbReference type="SAM" id="Coils"/>
    </source>
</evidence>